<dbReference type="GO" id="GO:0003993">
    <property type="term" value="F:acid phosphatase activity"/>
    <property type="evidence" value="ECO:0007669"/>
    <property type="project" value="TreeGrafter"/>
</dbReference>
<evidence type="ECO:0000256" key="5">
    <source>
        <dbReference type="ARBA" id="ARBA00018097"/>
    </source>
</evidence>
<evidence type="ECO:0000256" key="11">
    <source>
        <dbReference type="ARBA" id="ARBA00043671"/>
    </source>
</evidence>
<keyword evidence="8" id="KW-0472">Membrane</keyword>
<comment type="catalytic activity">
    <reaction evidence="12">
        <text>1D-myo-inositol hexakisphosphate + H2O = 1D-myo-inositol 1,2,4,5,6-pentakisphosphate + phosphate</text>
        <dbReference type="Rhea" id="RHEA:16989"/>
        <dbReference type="ChEBI" id="CHEBI:15377"/>
        <dbReference type="ChEBI" id="CHEBI:43474"/>
        <dbReference type="ChEBI" id="CHEBI:57798"/>
        <dbReference type="ChEBI" id="CHEBI:58130"/>
        <dbReference type="EC" id="3.1.3.62"/>
    </reaction>
    <physiologicalReaction direction="left-to-right" evidence="12">
        <dbReference type="Rhea" id="RHEA:16990"/>
    </physiologicalReaction>
</comment>
<evidence type="ECO:0000256" key="6">
    <source>
        <dbReference type="ARBA" id="ARBA00022729"/>
    </source>
</evidence>
<proteinExistence type="inferred from homology"/>
<evidence type="ECO:0000313" key="15">
    <source>
        <dbReference type="Proteomes" id="UP000290189"/>
    </source>
</evidence>
<dbReference type="Gene3D" id="3.40.50.1240">
    <property type="entry name" value="Phosphoglycerate mutase-like"/>
    <property type="match status" value="1"/>
</dbReference>
<dbReference type="CDD" id="cd07061">
    <property type="entry name" value="HP_HAP_like"/>
    <property type="match status" value="1"/>
</dbReference>
<evidence type="ECO:0000256" key="10">
    <source>
        <dbReference type="ARBA" id="ARBA00043668"/>
    </source>
</evidence>
<reference evidence="14 15" key="1">
    <citation type="submission" date="2018-03" db="EMBL/GenBank/DDBJ databases">
        <authorList>
            <person name="Fogelqvist J."/>
        </authorList>
    </citation>
    <scope>NUCLEOTIDE SEQUENCE [LARGE SCALE GENOMIC DNA]</scope>
</reference>
<protein>
    <recommendedName>
        <fullName evidence="5">Multiple inositol polyphosphate phosphatase 1</fullName>
        <ecNumber evidence="4">3.1.3.62</ecNumber>
        <ecNumber evidence="3">3.1.3.80</ecNumber>
    </recommendedName>
    <alternativeName>
        <fullName evidence="9">2,3-bisphosphoglycerate 3-phosphatase</fullName>
    </alternativeName>
</protein>
<comment type="catalytic activity">
    <reaction evidence="11">
        <text>1D-myo-inositol 1,2,4,5,6-pentakisphosphate + H2O = 1D-myo-inositol 1,2,5,6-tetrakisphosphate + phosphate</text>
        <dbReference type="Rhea" id="RHEA:77115"/>
        <dbReference type="ChEBI" id="CHEBI:15377"/>
        <dbReference type="ChEBI" id="CHEBI:43474"/>
        <dbReference type="ChEBI" id="CHEBI:57798"/>
        <dbReference type="ChEBI" id="CHEBI:195535"/>
        <dbReference type="EC" id="3.1.3.62"/>
    </reaction>
    <physiologicalReaction direction="left-to-right" evidence="11">
        <dbReference type="Rhea" id="RHEA:77116"/>
    </physiologicalReaction>
</comment>
<sequence length="318" mass="35065">MIADLRHSADSRSHQCPDWLWHGAGNVTPHGYQPAFIYTTGPLDADPLLRPFDMCPEYERTRRAPDTVRHARQRLRQVAPGIAGRIAGGIPESLVHPLWQVCKMEMLALTTSTTCPLFSPEDAAALEAVDDLENFWAKGPGNAINYDMACVLVDDILSSMSTITNGTMSPLLLDIRHGHAESLLPLIGILGLFHNLTDSSSVPHRAWRTSHIVPYSANLAFHTYACADGQFIVQLLHNELPIPIPFCDNALSCPSDVFQRHLHRIANRCDLGTMCKAAFGASQSCPSSWQTLLGTVLGFVTSRIISFIRRPVAKQHDL</sequence>
<evidence type="ECO:0000256" key="3">
    <source>
        <dbReference type="ARBA" id="ARBA00012976"/>
    </source>
</evidence>
<evidence type="ECO:0000256" key="2">
    <source>
        <dbReference type="ARBA" id="ARBA00008422"/>
    </source>
</evidence>
<dbReference type="InterPro" id="IPR029033">
    <property type="entry name" value="His_PPase_superfam"/>
</dbReference>
<accession>A0A3P3YN61</accession>
<keyword evidence="7" id="KW-0378">Hydrolase</keyword>
<evidence type="ECO:0000313" key="14">
    <source>
        <dbReference type="EMBL" id="SPR01603.1"/>
    </source>
</evidence>
<comment type="subcellular location">
    <subcellularLocation>
        <location evidence="1">Membrane</location>
    </subcellularLocation>
</comment>
<comment type="catalytic activity">
    <reaction evidence="13">
        <text>(2R)-2,3-bisphosphoglycerate + H2O = (2R)-2-phosphoglycerate + phosphate</text>
        <dbReference type="Rhea" id="RHEA:27381"/>
        <dbReference type="ChEBI" id="CHEBI:15377"/>
        <dbReference type="ChEBI" id="CHEBI:43474"/>
        <dbReference type="ChEBI" id="CHEBI:58248"/>
        <dbReference type="ChEBI" id="CHEBI:58289"/>
        <dbReference type="EC" id="3.1.3.80"/>
    </reaction>
    <physiologicalReaction direction="left-to-right" evidence="13">
        <dbReference type="Rhea" id="RHEA:27382"/>
    </physiologicalReaction>
</comment>
<dbReference type="Proteomes" id="UP000290189">
    <property type="component" value="Unassembled WGS sequence"/>
</dbReference>
<dbReference type="InterPro" id="IPR000560">
    <property type="entry name" value="His_Pase_clade-2"/>
</dbReference>
<evidence type="ECO:0000256" key="7">
    <source>
        <dbReference type="ARBA" id="ARBA00022801"/>
    </source>
</evidence>
<dbReference type="Pfam" id="PF00328">
    <property type="entry name" value="His_Phos_2"/>
    <property type="match status" value="1"/>
</dbReference>
<geneLocation type="mitochondrion" evidence="14"/>
<dbReference type="SUPFAM" id="SSF53254">
    <property type="entry name" value="Phosphoglycerate mutase-like"/>
    <property type="match status" value="1"/>
</dbReference>
<keyword evidence="14" id="KW-0496">Mitochondrion</keyword>
<dbReference type="GO" id="GO:0052745">
    <property type="term" value="F:inositol phosphate phosphatase activity"/>
    <property type="evidence" value="ECO:0007669"/>
    <property type="project" value="TreeGrafter"/>
</dbReference>
<name>A0A3P3YN61_PLABS</name>
<evidence type="ECO:0000256" key="1">
    <source>
        <dbReference type="ARBA" id="ARBA00004370"/>
    </source>
</evidence>
<comment type="similarity">
    <text evidence="2">Belongs to the histidine acid phosphatase family. MINPP1 subfamily.</text>
</comment>
<evidence type="ECO:0000256" key="13">
    <source>
        <dbReference type="ARBA" id="ARBA00043832"/>
    </source>
</evidence>
<dbReference type="GO" id="GO:0034417">
    <property type="term" value="F:bisphosphoglycerate 3-phosphatase activity"/>
    <property type="evidence" value="ECO:0007669"/>
    <property type="project" value="UniProtKB-EC"/>
</dbReference>
<dbReference type="EC" id="3.1.3.62" evidence="4"/>
<dbReference type="EMBL" id="OVEO01000018">
    <property type="protein sequence ID" value="SPR01603.1"/>
    <property type="molecule type" value="Genomic_DNA"/>
</dbReference>
<dbReference type="PANTHER" id="PTHR20963:SF8">
    <property type="entry name" value="MULTIPLE INOSITOL POLYPHOSPHATE PHOSPHATASE 1"/>
    <property type="match status" value="1"/>
</dbReference>
<evidence type="ECO:0000256" key="4">
    <source>
        <dbReference type="ARBA" id="ARBA00013040"/>
    </source>
</evidence>
<dbReference type="AlphaFoldDB" id="A0A3P3YN61"/>
<evidence type="ECO:0000256" key="12">
    <source>
        <dbReference type="ARBA" id="ARBA00043691"/>
    </source>
</evidence>
<keyword evidence="6" id="KW-0732">Signal</keyword>
<dbReference type="PANTHER" id="PTHR20963">
    <property type="entry name" value="MULTIPLE INOSITOL POLYPHOSPHATE PHOSPHATASE-RELATED"/>
    <property type="match status" value="1"/>
</dbReference>
<organism evidence="14 15">
    <name type="scientific">Plasmodiophora brassicae</name>
    <name type="common">Clubroot disease agent</name>
    <dbReference type="NCBI Taxonomy" id="37360"/>
    <lineage>
        <taxon>Eukaryota</taxon>
        <taxon>Sar</taxon>
        <taxon>Rhizaria</taxon>
        <taxon>Endomyxa</taxon>
        <taxon>Phytomyxea</taxon>
        <taxon>Plasmodiophorida</taxon>
        <taxon>Plasmodiophoridae</taxon>
        <taxon>Plasmodiophora</taxon>
    </lineage>
</organism>
<comment type="catalytic activity">
    <reaction evidence="10">
        <text>1D-myo-inositol 1,2,5,6-tetrakisphosphate + H2O = 1D-myo-inositol 1,2,6-trisphosphate + phosphate</text>
        <dbReference type="Rhea" id="RHEA:77119"/>
        <dbReference type="ChEBI" id="CHEBI:15377"/>
        <dbReference type="ChEBI" id="CHEBI:43474"/>
        <dbReference type="ChEBI" id="CHEBI:195535"/>
        <dbReference type="ChEBI" id="CHEBI:195537"/>
        <dbReference type="EC" id="3.1.3.62"/>
    </reaction>
    <physiologicalReaction direction="left-to-right" evidence="10">
        <dbReference type="Rhea" id="RHEA:77120"/>
    </physiologicalReaction>
</comment>
<evidence type="ECO:0000256" key="9">
    <source>
        <dbReference type="ARBA" id="ARBA00031642"/>
    </source>
</evidence>
<evidence type="ECO:0000256" key="8">
    <source>
        <dbReference type="ARBA" id="ARBA00023136"/>
    </source>
</evidence>
<gene>
    <name evidence="14" type="ORF">PLBR_LOCUS8818</name>
</gene>
<dbReference type="GO" id="GO:0016020">
    <property type="term" value="C:membrane"/>
    <property type="evidence" value="ECO:0007669"/>
    <property type="project" value="UniProtKB-SubCell"/>
</dbReference>
<dbReference type="EC" id="3.1.3.80" evidence="3"/>